<keyword evidence="2" id="KW-1185">Reference proteome</keyword>
<protein>
    <submittedName>
        <fullName evidence="1">Uncharacterized protein</fullName>
    </submittedName>
</protein>
<dbReference type="OrthoDB" id="3232711at2759"/>
<accession>A0A2H3DT71</accession>
<proteinExistence type="predicted"/>
<dbReference type="InParanoid" id="A0A2H3DT71"/>
<gene>
    <name evidence="1" type="ORF">ARMGADRAFT_920358</name>
</gene>
<dbReference type="Proteomes" id="UP000217790">
    <property type="component" value="Unassembled WGS sequence"/>
</dbReference>
<dbReference type="EMBL" id="KZ293648">
    <property type="protein sequence ID" value="PBK98415.1"/>
    <property type="molecule type" value="Genomic_DNA"/>
</dbReference>
<organism evidence="1 2">
    <name type="scientific">Armillaria gallica</name>
    <name type="common">Bulbous honey fungus</name>
    <name type="synonym">Armillaria bulbosa</name>
    <dbReference type="NCBI Taxonomy" id="47427"/>
    <lineage>
        <taxon>Eukaryota</taxon>
        <taxon>Fungi</taxon>
        <taxon>Dikarya</taxon>
        <taxon>Basidiomycota</taxon>
        <taxon>Agaricomycotina</taxon>
        <taxon>Agaricomycetes</taxon>
        <taxon>Agaricomycetidae</taxon>
        <taxon>Agaricales</taxon>
        <taxon>Marasmiineae</taxon>
        <taxon>Physalacriaceae</taxon>
        <taxon>Armillaria</taxon>
    </lineage>
</organism>
<name>A0A2H3DT71_ARMGA</name>
<sequence>QVLLNLRGPGEWEKKLQWLENANMVSMARADFDVDTLLPLGERHHVISWIWLTEGNMGDGNDEDLIKAAQVEWLKSHARAQHWSEEVELLREEMRHVLVSLKHRVTWWEICCVRTDDSGMSLAEGIGAYTDHQALVQQKLASSFKVLWKADSETVPEDPDWEDVDNEEELPVDTNCIDSV</sequence>
<dbReference type="AlphaFoldDB" id="A0A2H3DT71"/>
<feature type="non-terminal residue" evidence="1">
    <location>
        <position position="1"/>
    </location>
</feature>
<dbReference type="OMA" id="WLENANM"/>
<evidence type="ECO:0000313" key="2">
    <source>
        <dbReference type="Proteomes" id="UP000217790"/>
    </source>
</evidence>
<evidence type="ECO:0000313" key="1">
    <source>
        <dbReference type="EMBL" id="PBK98415.1"/>
    </source>
</evidence>
<reference evidence="2" key="1">
    <citation type="journal article" date="2017" name="Nat. Ecol. Evol.">
        <title>Genome expansion and lineage-specific genetic innovations in the forest pathogenic fungi Armillaria.</title>
        <authorList>
            <person name="Sipos G."/>
            <person name="Prasanna A.N."/>
            <person name="Walter M.C."/>
            <person name="O'Connor E."/>
            <person name="Balint B."/>
            <person name="Krizsan K."/>
            <person name="Kiss B."/>
            <person name="Hess J."/>
            <person name="Varga T."/>
            <person name="Slot J."/>
            <person name="Riley R."/>
            <person name="Boka B."/>
            <person name="Rigling D."/>
            <person name="Barry K."/>
            <person name="Lee J."/>
            <person name="Mihaltcheva S."/>
            <person name="LaButti K."/>
            <person name="Lipzen A."/>
            <person name="Waldron R."/>
            <person name="Moloney N.M."/>
            <person name="Sperisen C."/>
            <person name="Kredics L."/>
            <person name="Vagvoelgyi C."/>
            <person name="Patrignani A."/>
            <person name="Fitzpatrick D."/>
            <person name="Nagy I."/>
            <person name="Doyle S."/>
            <person name="Anderson J.B."/>
            <person name="Grigoriev I.V."/>
            <person name="Gueldener U."/>
            <person name="Muensterkoetter M."/>
            <person name="Nagy L.G."/>
        </authorList>
    </citation>
    <scope>NUCLEOTIDE SEQUENCE [LARGE SCALE GENOMIC DNA]</scope>
    <source>
        <strain evidence="2">Ar21-2</strain>
    </source>
</reference>
<dbReference type="STRING" id="47427.A0A2H3DT71"/>